<keyword evidence="2" id="KW-1185">Reference proteome</keyword>
<organism evidence="1 2">
    <name type="scientific">Saccharopolyspora halophila</name>
    <dbReference type="NCBI Taxonomy" id="405551"/>
    <lineage>
        <taxon>Bacteria</taxon>
        <taxon>Bacillati</taxon>
        <taxon>Actinomycetota</taxon>
        <taxon>Actinomycetes</taxon>
        <taxon>Pseudonocardiales</taxon>
        <taxon>Pseudonocardiaceae</taxon>
        <taxon>Saccharopolyspora</taxon>
    </lineage>
</organism>
<evidence type="ECO:0000313" key="1">
    <source>
        <dbReference type="EMBL" id="GAA2360697.1"/>
    </source>
</evidence>
<reference evidence="1 2" key="1">
    <citation type="journal article" date="2019" name="Int. J. Syst. Evol. Microbiol.">
        <title>The Global Catalogue of Microorganisms (GCM) 10K type strain sequencing project: providing services to taxonomists for standard genome sequencing and annotation.</title>
        <authorList>
            <consortium name="The Broad Institute Genomics Platform"/>
            <consortium name="The Broad Institute Genome Sequencing Center for Infectious Disease"/>
            <person name="Wu L."/>
            <person name="Ma J."/>
        </authorList>
    </citation>
    <scope>NUCLEOTIDE SEQUENCE [LARGE SCALE GENOMIC DNA]</scope>
    <source>
        <strain evidence="1 2">JCM 16221</strain>
    </source>
</reference>
<proteinExistence type="predicted"/>
<dbReference type="Proteomes" id="UP001501218">
    <property type="component" value="Unassembled WGS sequence"/>
</dbReference>
<accession>A0ABN3GTQ2</accession>
<comment type="caution">
    <text evidence="1">The sequence shown here is derived from an EMBL/GenBank/DDBJ whole genome shotgun (WGS) entry which is preliminary data.</text>
</comment>
<evidence type="ECO:0000313" key="2">
    <source>
        <dbReference type="Proteomes" id="UP001501218"/>
    </source>
</evidence>
<gene>
    <name evidence="1" type="ORF">GCM10009854_44840</name>
</gene>
<sequence>MAGRGLENSQAQWKFVGNPVTIAPVRFPSTLPIQQREALGELVSSAERAWRDEARAADVEQPRGRPLGFSARLRVVHPGAEREELSRQATESFVVRLQLCDRSLEGDH</sequence>
<name>A0ABN3GTQ2_9PSEU</name>
<dbReference type="EMBL" id="BAAARA010000021">
    <property type="protein sequence ID" value="GAA2360697.1"/>
    <property type="molecule type" value="Genomic_DNA"/>
</dbReference>
<protein>
    <submittedName>
        <fullName evidence="1">Uncharacterized protein</fullName>
    </submittedName>
</protein>